<sequence length="77" mass="9055">MTAARSDDDRPVRLGAQDALPTGRHWRCRIHWHHFVDFPDPNPETRGLEQQGYRACTLCSKEKDTREYLPRRGLIRP</sequence>
<organism evidence="1 2">
    <name type="scientific">Nakamurella flavida</name>
    <dbReference type="NCBI Taxonomy" id="363630"/>
    <lineage>
        <taxon>Bacteria</taxon>
        <taxon>Bacillati</taxon>
        <taxon>Actinomycetota</taxon>
        <taxon>Actinomycetes</taxon>
        <taxon>Nakamurellales</taxon>
        <taxon>Nakamurellaceae</taxon>
        <taxon>Nakamurella</taxon>
    </lineage>
</organism>
<dbReference type="AlphaFoldDB" id="A0A939C463"/>
<proteinExistence type="predicted"/>
<name>A0A939C463_9ACTN</name>
<protein>
    <submittedName>
        <fullName evidence="1">Uncharacterized protein</fullName>
    </submittedName>
</protein>
<dbReference type="EMBL" id="JAERWL010000003">
    <property type="protein sequence ID" value="MBM9475349.1"/>
    <property type="molecule type" value="Genomic_DNA"/>
</dbReference>
<accession>A0A939C463</accession>
<comment type="caution">
    <text evidence="1">The sequence shown here is derived from an EMBL/GenBank/DDBJ whole genome shotgun (WGS) entry which is preliminary data.</text>
</comment>
<gene>
    <name evidence="1" type="ORF">JL107_02715</name>
</gene>
<evidence type="ECO:0000313" key="1">
    <source>
        <dbReference type="EMBL" id="MBM9475349.1"/>
    </source>
</evidence>
<dbReference type="RefSeq" id="WP_205255508.1">
    <property type="nucleotide sequence ID" value="NZ_BAAAPV010000001.1"/>
</dbReference>
<keyword evidence="2" id="KW-1185">Reference proteome</keyword>
<evidence type="ECO:0000313" key="2">
    <source>
        <dbReference type="Proteomes" id="UP000663801"/>
    </source>
</evidence>
<reference evidence="1" key="1">
    <citation type="submission" date="2021-01" db="EMBL/GenBank/DDBJ databases">
        <title>KCTC 19127 draft genome.</title>
        <authorList>
            <person name="An D."/>
        </authorList>
    </citation>
    <scope>NUCLEOTIDE SEQUENCE</scope>
    <source>
        <strain evidence="1">KCTC 19127</strain>
    </source>
</reference>
<dbReference type="Proteomes" id="UP000663801">
    <property type="component" value="Unassembled WGS sequence"/>
</dbReference>